<accession>A0A1F7FEE5</accession>
<name>A0A1F7FEE5_UNCRA</name>
<dbReference type="Gene3D" id="3.30.70.20">
    <property type="match status" value="1"/>
</dbReference>
<dbReference type="SUPFAM" id="SSF54862">
    <property type="entry name" value="4Fe-4S ferredoxins"/>
    <property type="match status" value="1"/>
</dbReference>
<dbReference type="EMBL" id="MFYX01000064">
    <property type="protein sequence ID" value="OGK05060.1"/>
    <property type="molecule type" value="Genomic_DNA"/>
</dbReference>
<reference evidence="2 3" key="1">
    <citation type="journal article" date="2016" name="Nat. Commun.">
        <title>Thousands of microbial genomes shed light on interconnected biogeochemical processes in an aquifer system.</title>
        <authorList>
            <person name="Anantharaman K."/>
            <person name="Brown C.T."/>
            <person name="Hug L.A."/>
            <person name="Sharon I."/>
            <person name="Castelle C.J."/>
            <person name="Probst A.J."/>
            <person name="Thomas B.C."/>
            <person name="Singh A."/>
            <person name="Wilkins M.J."/>
            <person name="Karaoz U."/>
            <person name="Brodie E.L."/>
            <person name="Williams K.H."/>
            <person name="Hubbard S.S."/>
            <person name="Banfield J.F."/>
        </authorList>
    </citation>
    <scope>NUCLEOTIDE SEQUENCE [LARGE SCALE GENOMIC DNA]</scope>
</reference>
<gene>
    <name evidence="2" type="ORF">A2519_10340</name>
</gene>
<dbReference type="PROSITE" id="PS51379">
    <property type="entry name" value="4FE4S_FER_2"/>
    <property type="match status" value="2"/>
</dbReference>
<organism evidence="2 3">
    <name type="scientific">Candidatus Raymondbacteria bacterium RIFOXYD12_FULL_49_13</name>
    <dbReference type="NCBI Taxonomy" id="1817890"/>
    <lineage>
        <taxon>Bacteria</taxon>
        <taxon>Raymondiibacteriota</taxon>
    </lineage>
</organism>
<protein>
    <recommendedName>
        <fullName evidence="1">4Fe-4S ferredoxin-type domain-containing protein</fullName>
    </recommendedName>
</protein>
<evidence type="ECO:0000313" key="2">
    <source>
        <dbReference type="EMBL" id="OGK05060.1"/>
    </source>
</evidence>
<feature type="domain" description="4Fe-4S ferredoxin-type" evidence="1">
    <location>
        <begin position="2"/>
        <end position="33"/>
    </location>
</feature>
<dbReference type="AlphaFoldDB" id="A0A1F7FEE5"/>
<feature type="domain" description="4Fe-4S ferredoxin-type" evidence="1">
    <location>
        <begin position="35"/>
        <end position="65"/>
    </location>
</feature>
<dbReference type="Proteomes" id="UP000179243">
    <property type="component" value="Unassembled WGS sequence"/>
</dbReference>
<evidence type="ECO:0000259" key="1">
    <source>
        <dbReference type="PROSITE" id="PS51379"/>
    </source>
</evidence>
<comment type="caution">
    <text evidence="2">The sequence shown here is derived from an EMBL/GenBank/DDBJ whole genome shotgun (WGS) entry which is preliminary data.</text>
</comment>
<proteinExistence type="predicted"/>
<evidence type="ECO:0000313" key="3">
    <source>
        <dbReference type="Proteomes" id="UP000179243"/>
    </source>
</evidence>
<sequence>MKRAMINPRICSNCDLCDVLELCEKKAVFKEDKTDKPWVDFYFCSGCLKCKLLCKNKAVEEIVQPCNGQEKLGW</sequence>
<dbReference type="InterPro" id="IPR017896">
    <property type="entry name" value="4Fe4S_Fe-S-bd"/>
</dbReference>